<dbReference type="InterPro" id="IPR050399">
    <property type="entry name" value="HPr"/>
</dbReference>
<evidence type="ECO:0000256" key="3">
    <source>
        <dbReference type="ARBA" id="ARBA00022683"/>
    </source>
</evidence>
<keyword evidence="2" id="KW-0963">Cytoplasm</keyword>
<dbReference type="SUPFAM" id="SSF55594">
    <property type="entry name" value="HPr-like"/>
    <property type="match status" value="1"/>
</dbReference>
<evidence type="ECO:0000313" key="5">
    <source>
        <dbReference type="EMBL" id="HIX47734.1"/>
    </source>
</evidence>
<dbReference type="PANTHER" id="PTHR33705">
    <property type="entry name" value="PHOSPHOCARRIER PROTEIN HPR"/>
    <property type="match status" value="1"/>
</dbReference>
<dbReference type="GO" id="GO:0005737">
    <property type="term" value="C:cytoplasm"/>
    <property type="evidence" value="ECO:0007669"/>
    <property type="project" value="UniProtKB-SubCell"/>
</dbReference>
<reference evidence="5" key="1">
    <citation type="journal article" date="2021" name="PeerJ">
        <title>Extensive microbial diversity within the chicken gut microbiome revealed by metagenomics and culture.</title>
        <authorList>
            <person name="Gilroy R."/>
            <person name="Ravi A."/>
            <person name="Getino M."/>
            <person name="Pursley I."/>
            <person name="Horton D.L."/>
            <person name="Alikhan N.F."/>
            <person name="Baker D."/>
            <person name="Gharbi K."/>
            <person name="Hall N."/>
            <person name="Watson M."/>
            <person name="Adriaenssens E.M."/>
            <person name="Foster-Nyarko E."/>
            <person name="Jarju S."/>
            <person name="Secka A."/>
            <person name="Antonio M."/>
            <person name="Oren A."/>
            <person name="Chaudhuri R.R."/>
            <person name="La Ragione R."/>
            <person name="Hildebrand F."/>
            <person name="Pallen M.J."/>
        </authorList>
    </citation>
    <scope>NUCLEOTIDE SEQUENCE</scope>
    <source>
        <strain evidence="5">ChiSjej5B23-15282</strain>
    </source>
</reference>
<reference evidence="5" key="2">
    <citation type="submission" date="2021-04" db="EMBL/GenBank/DDBJ databases">
        <authorList>
            <person name="Gilroy R."/>
        </authorList>
    </citation>
    <scope>NUCLEOTIDE SEQUENCE</scope>
    <source>
        <strain evidence="5">ChiSjej5B23-15282</strain>
    </source>
</reference>
<dbReference type="InterPro" id="IPR000032">
    <property type="entry name" value="HPr-like"/>
</dbReference>
<dbReference type="InterPro" id="IPR035895">
    <property type="entry name" value="HPr-like_sf"/>
</dbReference>
<dbReference type="EMBL" id="DXFA01000031">
    <property type="protein sequence ID" value="HIX47734.1"/>
    <property type="molecule type" value="Genomic_DNA"/>
</dbReference>
<comment type="subcellular location">
    <subcellularLocation>
        <location evidence="1">Cytoplasm</location>
    </subcellularLocation>
</comment>
<organism evidence="5 6">
    <name type="scientific">Candidatus Mediterraneibacter caccavium</name>
    <dbReference type="NCBI Taxonomy" id="2838661"/>
    <lineage>
        <taxon>Bacteria</taxon>
        <taxon>Bacillati</taxon>
        <taxon>Bacillota</taxon>
        <taxon>Clostridia</taxon>
        <taxon>Lachnospirales</taxon>
        <taxon>Lachnospiraceae</taxon>
        <taxon>Mediterraneibacter</taxon>
    </lineage>
</organism>
<evidence type="ECO:0000313" key="6">
    <source>
        <dbReference type="Proteomes" id="UP000824243"/>
    </source>
</evidence>
<dbReference type="GO" id="GO:0009401">
    <property type="term" value="P:phosphoenolpyruvate-dependent sugar phosphotransferase system"/>
    <property type="evidence" value="ECO:0007669"/>
    <property type="project" value="UniProtKB-KW"/>
</dbReference>
<evidence type="ECO:0000259" key="4">
    <source>
        <dbReference type="PROSITE" id="PS51350"/>
    </source>
</evidence>
<sequence length="85" mass="9082">MRSFVYVIRDRAGIHARPAGIVVKEAKKHSSEITVSLGEKQADAKSLTGLMSMGIRFGDEIRVEVSGGDEAAASAAMEAVLQEHL</sequence>
<dbReference type="Proteomes" id="UP000824243">
    <property type="component" value="Unassembled WGS sequence"/>
</dbReference>
<dbReference type="Pfam" id="PF00381">
    <property type="entry name" value="PTS-HPr"/>
    <property type="match status" value="1"/>
</dbReference>
<proteinExistence type="predicted"/>
<protein>
    <submittedName>
        <fullName evidence="5">HPr family phosphocarrier protein</fullName>
    </submittedName>
</protein>
<dbReference type="AlphaFoldDB" id="A0A9D1VVT1"/>
<dbReference type="PANTHER" id="PTHR33705:SF2">
    <property type="entry name" value="PHOSPHOCARRIER PROTEIN NPR"/>
    <property type="match status" value="1"/>
</dbReference>
<evidence type="ECO:0000256" key="1">
    <source>
        <dbReference type="ARBA" id="ARBA00004496"/>
    </source>
</evidence>
<dbReference type="CDD" id="cd00367">
    <property type="entry name" value="PTS-HPr_like"/>
    <property type="match status" value="1"/>
</dbReference>
<dbReference type="PRINTS" id="PR00107">
    <property type="entry name" value="PHOSPHOCPHPR"/>
</dbReference>
<dbReference type="Gene3D" id="3.30.1340.10">
    <property type="entry name" value="HPr-like"/>
    <property type="match status" value="1"/>
</dbReference>
<accession>A0A9D1VVT1</accession>
<feature type="domain" description="HPr" evidence="4">
    <location>
        <begin position="1"/>
        <end position="85"/>
    </location>
</feature>
<name>A0A9D1VVT1_9FIRM</name>
<comment type="caution">
    <text evidence="5">The sequence shown here is derived from an EMBL/GenBank/DDBJ whole genome shotgun (WGS) entry which is preliminary data.</text>
</comment>
<evidence type="ECO:0000256" key="2">
    <source>
        <dbReference type="ARBA" id="ARBA00022490"/>
    </source>
</evidence>
<gene>
    <name evidence="5" type="ORF">H9981_01750</name>
</gene>
<keyword evidence="3" id="KW-0598">Phosphotransferase system</keyword>
<dbReference type="NCBIfam" id="TIGR01003">
    <property type="entry name" value="PTS_HPr_family"/>
    <property type="match status" value="1"/>
</dbReference>
<dbReference type="PROSITE" id="PS51350">
    <property type="entry name" value="PTS_HPR_DOM"/>
    <property type="match status" value="1"/>
</dbReference>